<evidence type="ECO:0000313" key="3">
    <source>
        <dbReference type="Proteomes" id="UP000027195"/>
    </source>
</evidence>
<keyword evidence="3" id="KW-1185">Reference proteome</keyword>
<organism evidence="2 3">
    <name type="scientific">Botryobasidium botryosum (strain FD-172 SS1)</name>
    <dbReference type="NCBI Taxonomy" id="930990"/>
    <lineage>
        <taxon>Eukaryota</taxon>
        <taxon>Fungi</taxon>
        <taxon>Dikarya</taxon>
        <taxon>Basidiomycota</taxon>
        <taxon>Agaricomycotina</taxon>
        <taxon>Agaricomycetes</taxon>
        <taxon>Cantharellales</taxon>
        <taxon>Botryobasidiaceae</taxon>
        <taxon>Botryobasidium</taxon>
    </lineage>
</organism>
<name>A0A067NDD0_BOTB1</name>
<dbReference type="Proteomes" id="UP000027195">
    <property type="component" value="Unassembled WGS sequence"/>
</dbReference>
<protein>
    <submittedName>
        <fullName evidence="2">Uncharacterized protein</fullName>
    </submittedName>
</protein>
<dbReference type="InParanoid" id="A0A067NDD0"/>
<dbReference type="AlphaFoldDB" id="A0A067NDD0"/>
<proteinExistence type="predicted"/>
<keyword evidence="1" id="KW-1133">Transmembrane helix</keyword>
<evidence type="ECO:0000313" key="2">
    <source>
        <dbReference type="EMBL" id="KDQ21786.1"/>
    </source>
</evidence>
<reference evidence="3" key="1">
    <citation type="journal article" date="2014" name="Proc. Natl. Acad. Sci. U.S.A.">
        <title>Extensive sampling of basidiomycete genomes demonstrates inadequacy of the white-rot/brown-rot paradigm for wood decay fungi.</title>
        <authorList>
            <person name="Riley R."/>
            <person name="Salamov A.A."/>
            <person name="Brown D.W."/>
            <person name="Nagy L.G."/>
            <person name="Floudas D."/>
            <person name="Held B.W."/>
            <person name="Levasseur A."/>
            <person name="Lombard V."/>
            <person name="Morin E."/>
            <person name="Otillar R."/>
            <person name="Lindquist E.A."/>
            <person name="Sun H."/>
            <person name="LaButti K.M."/>
            <person name="Schmutz J."/>
            <person name="Jabbour D."/>
            <person name="Luo H."/>
            <person name="Baker S.E."/>
            <person name="Pisabarro A.G."/>
            <person name="Walton J.D."/>
            <person name="Blanchette R.A."/>
            <person name="Henrissat B."/>
            <person name="Martin F."/>
            <person name="Cullen D."/>
            <person name="Hibbett D.S."/>
            <person name="Grigoriev I.V."/>
        </authorList>
    </citation>
    <scope>NUCLEOTIDE SEQUENCE [LARGE SCALE GENOMIC DNA]</scope>
    <source>
        <strain evidence="3">FD-172 SS1</strain>
    </source>
</reference>
<sequence>MLYRPSSFNPGIPIGLEFKPFGSGSTSRHVSRQLSSLCAQCSSPGLLKAHVSHEVLCLVITLFLLLLLLSLLASLARPHCYQRIFNP</sequence>
<gene>
    <name evidence="2" type="ORF">BOTBODRAFT_61395</name>
</gene>
<keyword evidence="1" id="KW-0472">Membrane</keyword>
<feature type="transmembrane region" description="Helical" evidence="1">
    <location>
        <begin position="55"/>
        <end position="76"/>
    </location>
</feature>
<dbReference type="EMBL" id="KL198016">
    <property type="protein sequence ID" value="KDQ21786.1"/>
    <property type="molecule type" value="Genomic_DNA"/>
</dbReference>
<dbReference type="HOGENOM" id="CLU_2483063_0_0_1"/>
<evidence type="ECO:0000256" key="1">
    <source>
        <dbReference type="SAM" id="Phobius"/>
    </source>
</evidence>
<keyword evidence="1" id="KW-0812">Transmembrane</keyword>
<accession>A0A067NDD0</accession>